<feature type="domain" description="RNA polymerase sigma-70 region 2" evidence="6">
    <location>
        <begin position="29"/>
        <end position="94"/>
    </location>
</feature>
<dbReference type="KEGG" id="tsph:KIH39_25450"/>
<dbReference type="InterPro" id="IPR007627">
    <property type="entry name" value="RNA_pol_sigma70_r2"/>
</dbReference>
<evidence type="ECO:0000259" key="6">
    <source>
        <dbReference type="Pfam" id="PF04542"/>
    </source>
</evidence>
<dbReference type="InterPro" id="IPR013249">
    <property type="entry name" value="RNA_pol_sigma70_r4_t2"/>
</dbReference>
<keyword evidence="3" id="KW-0731">Sigma factor</keyword>
<evidence type="ECO:0000256" key="4">
    <source>
        <dbReference type="ARBA" id="ARBA00023125"/>
    </source>
</evidence>
<evidence type="ECO:0000313" key="8">
    <source>
        <dbReference type="EMBL" id="QVL32142.1"/>
    </source>
</evidence>
<comment type="similarity">
    <text evidence="1">Belongs to the sigma-70 factor family. ECF subfamily.</text>
</comment>
<evidence type="ECO:0000256" key="3">
    <source>
        <dbReference type="ARBA" id="ARBA00023082"/>
    </source>
</evidence>
<dbReference type="PANTHER" id="PTHR43133:SF8">
    <property type="entry name" value="RNA POLYMERASE SIGMA FACTOR HI_1459-RELATED"/>
    <property type="match status" value="1"/>
</dbReference>
<dbReference type="SUPFAM" id="SSF88659">
    <property type="entry name" value="Sigma3 and sigma4 domains of RNA polymerase sigma factors"/>
    <property type="match status" value="1"/>
</dbReference>
<keyword evidence="4" id="KW-0238">DNA-binding</keyword>
<name>A0A8E6B576_9BACT</name>
<dbReference type="GO" id="GO:0016987">
    <property type="term" value="F:sigma factor activity"/>
    <property type="evidence" value="ECO:0007669"/>
    <property type="project" value="UniProtKB-KW"/>
</dbReference>
<protein>
    <submittedName>
        <fullName evidence="8">RNA polymerase sigma factor</fullName>
    </submittedName>
</protein>
<feature type="domain" description="RNA polymerase sigma factor 70 region 4 type 2" evidence="7">
    <location>
        <begin position="128"/>
        <end position="179"/>
    </location>
</feature>
<dbReference type="RefSeq" id="WP_213496816.1">
    <property type="nucleotide sequence ID" value="NZ_CP074694.1"/>
</dbReference>
<dbReference type="GO" id="GO:0003677">
    <property type="term" value="F:DNA binding"/>
    <property type="evidence" value="ECO:0007669"/>
    <property type="project" value="UniProtKB-KW"/>
</dbReference>
<sequence>MAKNPTPTEAENCSPFPAAVSIDWPRALSQHDRWLRTSLFARLGIWQAVEEVMQEVSLAAISHKTPLCDPSRVGAWLYRVALRQSLMYRRRMGRYRKFLGGFARERSDEASTKPDPLNLLLSDERKILVRKALAKLSAIDAQILLLKYTEDWSYRELSLHLGVSESCIETRLHRARQRLRESILASDAMDSAE</sequence>
<evidence type="ECO:0000259" key="7">
    <source>
        <dbReference type="Pfam" id="PF08281"/>
    </source>
</evidence>
<dbReference type="Pfam" id="PF08281">
    <property type="entry name" value="Sigma70_r4_2"/>
    <property type="match status" value="1"/>
</dbReference>
<dbReference type="InterPro" id="IPR036388">
    <property type="entry name" value="WH-like_DNA-bd_sf"/>
</dbReference>
<reference evidence="8" key="1">
    <citation type="submission" date="2021-05" db="EMBL/GenBank/DDBJ databases">
        <title>Complete genome sequence of the cellulolytic planctomycete Telmatocola sphagniphila SP2T and characterization of the first cellulase from planctomycetes.</title>
        <authorList>
            <person name="Rakitin A.L."/>
            <person name="Beletsky A.V."/>
            <person name="Naumoff D.G."/>
            <person name="Kulichevskaya I.S."/>
            <person name="Mardanov A.V."/>
            <person name="Ravin N.V."/>
            <person name="Dedysh S.N."/>
        </authorList>
    </citation>
    <scope>NUCLEOTIDE SEQUENCE</scope>
    <source>
        <strain evidence="8">SP2T</strain>
    </source>
</reference>
<keyword evidence="2" id="KW-0805">Transcription regulation</keyword>
<dbReference type="Pfam" id="PF04542">
    <property type="entry name" value="Sigma70_r2"/>
    <property type="match status" value="1"/>
</dbReference>
<gene>
    <name evidence="8" type="ORF">KIH39_25450</name>
</gene>
<dbReference type="Gene3D" id="1.10.1740.10">
    <property type="match status" value="1"/>
</dbReference>
<dbReference type="SUPFAM" id="SSF88946">
    <property type="entry name" value="Sigma2 domain of RNA polymerase sigma factors"/>
    <property type="match status" value="1"/>
</dbReference>
<dbReference type="GO" id="GO:0006352">
    <property type="term" value="P:DNA-templated transcription initiation"/>
    <property type="evidence" value="ECO:0007669"/>
    <property type="project" value="InterPro"/>
</dbReference>
<keyword evidence="9" id="KW-1185">Reference proteome</keyword>
<dbReference type="Gene3D" id="1.10.10.10">
    <property type="entry name" value="Winged helix-like DNA-binding domain superfamily/Winged helix DNA-binding domain"/>
    <property type="match status" value="1"/>
</dbReference>
<dbReference type="InterPro" id="IPR013324">
    <property type="entry name" value="RNA_pol_sigma_r3/r4-like"/>
</dbReference>
<dbReference type="InterPro" id="IPR039425">
    <property type="entry name" value="RNA_pol_sigma-70-like"/>
</dbReference>
<keyword evidence="5" id="KW-0804">Transcription</keyword>
<accession>A0A8E6B576</accession>
<evidence type="ECO:0000256" key="5">
    <source>
        <dbReference type="ARBA" id="ARBA00023163"/>
    </source>
</evidence>
<dbReference type="EMBL" id="CP074694">
    <property type="protein sequence ID" value="QVL32142.1"/>
    <property type="molecule type" value="Genomic_DNA"/>
</dbReference>
<dbReference type="AlphaFoldDB" id="A0A8E6B576"/>
<dbReference type="Proteomes" id="UP000676194">
    <property type="component" value="Chromosome"/>
</dbReference>
<dbReference type="CDD" id="cd06171">
    <property type="entry name" value="Sigma70_r4"/>
    <property type="match status" value="1"/>
</dbReference>
<dbReference type="InterPro" id="IPR014284">
    <property type="entry name" value="RNA_pol_sigma-70_dom"/>
</dbReference>
<evidence type="ECO:0000256" key="1">
    <source>
        <dbReference type="ARBA" id="ARBA00010641"/>
    </source>
</evidence>
<evidence type="ECO:0000313" key="9">
    <source>
        <dbReference type="Proteomes" id="UP000676194"/>
    </source>
</evidence>
<organism evidence="8 9">
    <name type="scientific">Telmatocola sphagniphila</name>
    <dbReference type="NCBI Taxonomy" id="1123043"/>
    <lineage>
        <taxon>Bacteria</taxon>
        <taxon>Pseudomonadati</taxon>
        <taxon>Planctomycetota</taxon>
        <taxon>Planctomycetia</taxon>
        <taxon>Gemmatales</taxon>
        <taxon>Gemmataceae</taxon>
    </lineage>
</organism>
<dbReference type="InterPro" id="IPR013325">
    <property type="entry name" value="RNA_pol_sigma_r2"/>
</dbReference>
<proteinExistence type="inferred from homology"/>
<dbReference type="PANTHER" id="PTHR43133">
    <property type="entry name" value="RNA POLYMERASE ECF-TYPE SIGMA FACTO"/>
    <property type="match status" value="1"/>
</dbReference>
<evidence type="ECO:0000256" key="2">
    <source>
        <dbReference type="ARBA" id="ARBA00023015"/>
    </source>
</evidence>
<dbReference type="NCBIfam" id="TIGR02937">
    <property type="entry name" value="sigma70-ECF"/>
    <property type="match status" value="1"/>
</dbReference>